<organism evidence="2 3">
    <name type="scientific">Caerostris extrusa</name>
    <name type="common">Bark spider</name>
    <name type="synonym">Caerostris bankana</name>
    <dbReference type="NCBI Taxonomy" id="172846"/>
    <lineage>
        <taxon>Eukaryota</taxon>
        <taxon>Metazoa</taxon>
        <taxon>Ecdysozoa</taxon>
        <taxon>Arthropoda</taxon>
        <taxon>Chelicerata</taxon>
        <taxon>Arachnida</taxon>
        <taxon>Araneae</taxon>
        <taxon>Araneomorphae</taxon>
        <taxon>Entelegynae</taxon>
        <taxon>Araneoidea</taxon>
        <taxon>Araneidae</taxon>
        <taxon>Caerostris</taxon>
    </lineage>
</organism>
<dbReference type="EMBL" id="BPLR01003151">
    <property type="protein sequence ID" value="GIX81654.1"/>
    <property type="molecule type" value="Genomic_DNA"/>
</dbReference>
<dbReference type="Proteomes" id="UP001054945">
    <property type="component" value="Unassembled WGS sequence"/>
</dbReference>
<reference evidence="2 3" key="1">
    <citation type="submission" date="2021-06" db="EMBL/GenBank/DDBJ databases">
        <title>Caerostris extrusa draft genome.</title>
        <authorList>
            <person name="Kono N."/>
            <person name="Arakawa K."/>
        </authorList>
    </citation>
    <scope>NUCLEOTIDE SEQUENCE [LARGE SCALE GENOMIC DNA]</scope>
</reference>
<name>A0AAV4NA11_CAEEX</name>
<feature type="region of interest" description="Disordered" evidence="1">
    <location>
        <begin position="1"/>
        <end position="43"/>
    </location>
</feature>
<protein>
    <submittedName>
        <fullName evidence="2">Uncharacterized protein</fullName>
    </submittedName>
</protein>
<accession>A0AAV4NA11</accession>
<keyword evidence="3" id="KW-1185">Reference proteome</keyword>
<feature type="compositionally biased region" description="Basic and acidic residues" evidence="1">
    <location>
        <begin position="12"/>
        <end position="26"/>
    </location>
</feature>
<comment type="caution">
    <text evidence="2">The sequence shown here is derived from an EMBL/GenBank/DDBJ whole genome shotgun (WGS) entry which is preliminary data.</text>
</comment>
<evidence type="ECO:0000313" key="2">
    <source>
        <dbReference type="EMBL" id="GIX81654.1"/>
    </source>
</evidence>
<evidence type="ECO:0000313" key="3">
    <source>
        <dbReference type="Proteomes" id="UP001054945"/>
    </source>
</evidence>
<proteinExistence type="predicted"/>
<sequence>MIRKGRRTASVQKKEEKKKVHKEKLPEMIISSASNQETGPGPSNWCVRDLVPFLPFPTSKRSIPISCVMRNRS</sequence>
<gene>
    <name evidence="2" type="ORF">CEXT_581531</name>
</gene>
<evidence type="ECO:0000256" key="1">
    <source>
        <dbReference type="SAM" id="MobiDB-lite"/>
    </source>
</evidence>
<dbReference type="AlphaFoldDB" id="A0AAV4NA11"/>